<dbReference type="Gene3D" id="1.10.3090.10">
    <property type="entry name" value="cca-adding enzyme, domain 2"/>
    <property type="match status" value="1"/>
</dbReference>
<dbReference type="SUPFAM" id="SSF81301">
    <property type="entry name" value="Nucleotidyltransferase"/>
    <property type="match status" value="1"/>
</dbReference>
<evidence type="ECO:0000256" key="5">
    <source>
        <dbReference type="ARBA" id="ARBA00022741"/>
    </source>
</evidence>
<dbReference type="Gene3D" id="3.30.460.10">
    <property type="entry name" value="Beta Polymerase, domain 2"/>
    <property type="match status" value="1"/>
</dbReference>
<dbReference type="PANTHER" id="PTHR47545:SF1">
    <property type="entry name" value="MULTIFUNCTIONAL CCA PROTEIN"/>
    <property type="match status" value="1"/>
</dbReference>
<sequence length="444" mass="48229">MPGFAEQFAEAVHGAGGRALEAGGAVRDRLLSRPHRDVDLEVYGLEAPELEAVIARFGRVRRVGARLGVYVLKGVEVALPQGPDGVEDPRLTPERAARRRDLTINALLRDPRTGEILDFHHGREDLARRRLRHVDPDTFAEDPLRVLRVARLHAELGFRIDPATAALCRRLSLHGVAWERIGQELERWLLGASRPGRGMDGLLYTGAERHFPFLAALLGCPVAGTGAGADAWARTRAVLDAAARRRVEERERDWPLMLAALLQSLGRPDATFRHPGRAPTAPGHAAVAAGKAALWLRGVDRGQRRARTVRALLREQGAVNALAAARAGRPDYRRLACRVDTDLLLRLAEALHEAEAPGSSGYPAGEQARAIWSAEGLLGRAPEPLLAGRDLQALGVPAGPGLGRWLETAFEAQLDGQFASREAGLAWLRDRLEEGGPPERPSEA</sequence>
<evidence type="ECO:0000256" key="4">
    <source>
        <dbReference type="ARBA" id="ARBA00022723"/>
    </source>
</evidence>
<keyword evidence="6" id="KW-0067">ATP-binding</keyword>
<gene>
    <name evidence="11" type="ORF">ACERLL_03965</name>
</gene>
<accession>A0ABV4TRM8</accession>
<dbReference type="SUPFAM" id="SSF81891">
    <property type="entry name" value="Poly A polymerase C-terminal region-like"/>
    <property type="match status" value="1"/>
</dbReference>
<keyword evidence="5" id="KW-0547">Nucleotide-binding</keyword>
<evidence type="ECO:0000313" key="12">
    <source>
        <dbReference type="Proteomes" id="UP001575181"/>
    </source>
</evidence>
<keyword evidence="2" id="KW-0819">tRNA processing</keyword>
<protein>
    <submittedName>
        <fullName evidence="11">CCA tRNA nucleotidyltransferase</fullName>
    </submittedName>
</protein>
<reference evidence="11 12" key="1">
    <citation type="submission" date="2024-08" db="EMBL/GenBank/DDBJ databases">
        <title>Whole-genome sequencing of halo(alkali)philic microorganisms from hypersaline lakes.</title>
        <authorList>
            <person name="Sorokin D.Y."/>
            <person name="Merkel A.Y."/>
            <person name="Messina E."/>
            <person name="Yakimov M."/>
        </authorList>
    </citation>
    <scope>NUCLEOTIDE SEQUENCE [LARGE SCALE GENOMIC DNA]</scope>
    <source>
        <strain evidence="11 12">Cl-TMA</strain>
    </source>
</reference>
<evidence type="ECO:0000256" key="9">
    <source>
        <dbReference type="RuleBase" id="RU003953"/>
    </source>
</evidence>
<dbReference type="RefSeq" id="WP_373654754.1">
    <property type="nucleotide sequence ID" value="NZ_JBGUAW010000002.1"/>
</dbReference>
<dbReference type="Proteomes" id="UP001575181">
    <property type="component" value="Unassembled WGS sequence"/>
</dbReference>
<evidence type="ECO:0000256" key="2">
    <source>
        <dbReference type="ARBA" id="ARBA00022694"/>
    </source>
</evidence>
<dbReference type="Pfam" id="PF01743">
    <property type="entry name" value="PolyA_pol"/>
    <property type="match status" value="1"/>
</dbReference>
<keyword evidence="7" id="KW-0460">Magnesium</keyword>
<evidence type="ECO:0000256" key="1">
    <source>
        <dbReference type="ARBA" id="ARBA00022679"/>
    </source>
</evidence>
<feature type="domain" description="Poly A polymerase head" evidence="10">
    <location>
        <begin position="22"/>
        <end position="132"/>
    </location>
</feature>
<dbReference type="PANTHER" id="PTHR47545">
    <property type="entry name" value="MULTIFUNCTIONAL CCA PROTEIN"/>
    <property type="match status" value="1"/>
</dbReference>
<evidence type="ECO:0000256" key="8">
    <source>
        <dbReference type="ARBA" id="ARBA00022884"/>
    </source>
</evidence>
<keyword evidence="12" id="KW-1185">Reference proteome</keyword>
<evidence type="ECO:0000256" key="7">
    <source>
        <dbReference type="ARBA" id="ARBA00022842"/>
    </source>
</evidence>
<keyword evidence="1 9" id="KW-0808">Transferase</keyword>
<keyword evidence="3" id="KW-0548">Nucleotidyltransferase</keyword>
<evidence type="ECO:0000256" key="6">
    <source>
        <dbReference type="ARBA" id="ARBA00022840"/>
    </source>
</evidence>
<organism evidence="11 12">
    <name type="scientific">Thiohalorhabdus methylotrophus</name>
    <dbReference type="NCBI Taxonomy" id="3242694"/>
    <lineage>
        <taxon>Bacteria</taxon>
        <taxon>Pseudomonadati</taxon>
        <taxon>Pseudomonadota</taxon>
        <taxon>Gammaproteobacteria</taxon>
        <taxon>Thiohalorhabdales</taxon>
        <taxon>Thiohalorhabdaceae</taxon>
        <taxon>Thiohalorhabdus</taxon>
    </lineage>
</organism>
<evidence type="ECO:0000313" key="11">
    <source>
        <dbReference type="EMBL" id="MFA9459976.1"/>
    </source>
</evidence>
<name>A0ABV4TRM8_9GAMM</name>
<evidence type="ECO:0000256" key="3">
    <source>
        <dbReference type="ARBA" id="ARBA00022695"/>
    </source>
</evidence>
<proteinExistence type="inferred from homology"/>
<evidence type="ECO:0000259" key="10">
    <source>
        <dbReference type="Pfam" id="PF01743"/>
    </source>
</evidence>
<dbReference type="EMBL" id="JBGUAW010000002">
    <property type="protein sequence ID" value="MFA9459976.1"/>
    <property type="molecule type" value="Genomic_DNA"/>
</dbReference>
<dbReference type="InterPro" id="IPR002646">
    <property type="entry name" value="PolA_pol_head_dom"/>
</dbReference>
<comment type="similarity">
    <text evidence="9">Belongs to the tRNA nucleotidyltransferase/poly(A) polymerase family.</text>
</comment>
<comment type="caution">
    <text evidence="11">The sequence shown here is derived from an EMBL/GenBank/DDBJ whole genome shotgun (WGS) entry which is preliminary data.</text>
</comment>
<dbReference type="InterPro" id="IPR043519">
    <property type="entry name" value="NT_sf"/>
</dbReference>
<dbReference type="InterPro" id="IPR050124">
    <property type="entry name" value="tRNA_CCA-adding_enzyme"/>
</dbReference>
<keyword evidence="8 9" id="KW-0694">RNA-binding</keyword>
<keyword evidence="4" id="KW-0479">Metal-binding</keyword>